<feature type="compositionally biased region" description="Polar residues" evidence="1">
    <location>
        <begin position="424"/>
        <end position="434"/>
    </location>
</feature>
<proteinExistence type="predicted"/>
<comment type="caution">
    <text evidence="2">The sequence shown here is derived from an EMBL/GenBank/DDBJ whole genome shotgun (WGS) entry which is preliminary data.</text>
</comment>
<dbReference type="GeneID" id="63853879"/>
<sequence>MHAADFSPLYTKAGSVVGHAHPSPGKPIIPTDDTQHLRDLVASVPFNVTLDGLGTKDNATASDLLFPRVRRSPFSDEAISHLDVVSCWKGISHSQGVELELWQRLFRKCLASQVEEGLRDIVTNRLIEYQRQIDETMLIPRLALSLSGTSRQCIDINITRLIREIMETFYECHHEATPECFAWSLGSGDLPRFLYNFLRTQDCFRHTLTGPAVLVNVSSLSCTSSVLAVVANLAWQPPDIRFNDIPKNVIAGEKICIIPRHVDTTLQYQSTSLYPMSDRTHYTVSGPSLNLKRDPNDDFFRGRVPCWTNEQQCKPSVAETVLSANIVTPFSETVRFARTSRYIIKLHVTHAECLGLGRPHSPTETEVNWVPSYTSTPLSKTRHNEPKEAIDYAFSHAQLCRSPVSSEKDAAEDKATSPFRPNNHLFNPSAQIQSPMKRKAPQSRNPTPAMNKRFVLDSVENLTLDIDSKRCRLVQAQDQDVNMYGMPPGPSRTPPREPTSPASCLTGITLDYTGKADLTTATPGPVHEEHDSPCLGIDRRSTTNACSTCQHQKPPAATLKARATQTSFSWKQCNTPPYMDSDNSSVPNIIPPNTCTNATHSKHSTALDLSQEQIQHNYQEFLEQAKRKALEKAYQAAIIPLFDGKVSPTNDADRSFEQVFFADTDSEVGEWTCTSISDVDGLSEGVESVDMEA</sequence>
<feature type="compositionally biased region" description="Basic and acidic residues" evidence="1">
    <location>
        <begin position="406"/>
        <end position="415"/>
    </location>
</feature>
<evidence type="ECO:0000313" key="3">
    <source>
        <dbReference type="Proteomes" id="UP000800039"/>
    </source>
</evidence>
<dbReference type="OrthoDB" id="5330058at2759"/>
<organism evidence="2 3">
    <name type="scientific">Cucurbitaria berberidis CBS 394.84</name>
    <dbReference type="NCBI Taxonomy" id="1168544"/>
    <lineage>
        <taxon>Eukaryota</taxon>
        <taxon>Fungi</taxon>
        <taxon>Dikarya</taxon>
        <taxon>Ascomycota</taxon>
        <taxon>Pezizomycotina</taxon>
        <taxon>Dothideomycetes</taxon>
        <taxon>Pleosporomycetidae</taxon>
        <taxon>Pleosporales</taxon>
        <taxon>Pleosporineae</taxon>
        <taxon>Cucurbitariaceae</taxon>
        <taxon>Cucurbitaria</taxon>
    </lineage>
</organism>
<evidence type="ECO:0000256" key="1">
    <source>
        <dbReference type="SAM" id="MobiDB-lite"/>
    </source>
</evidence>
<accession>A0A9P4GNB3</accession>
<protein>
    <submittedName>
        <fullName evidence="2">Uncharacterized protein</fullName>
    </submittedName>
</protein>
<reference evidence="2" key="1">
    <citation type="submission" date="2020-01" db="EMBL/GenBank/DDBJ databases">
        <authorList>
            <consortium name="DOE Joint Genome Institute"/>
            <person name="Haridas S."/>
            <person name="Albert R."/>
            <person name="Binder M."/>
            <person name="Bloem J."/>
            <person name="Labutti K."/>
            <person name="Salamov A."/>
            <person name="Andreopoulos B."/>
            <person name="Baker S.E."/>
            <person name="Barry K."/>
            <person name="Bills G."/>
            <person name="Bluhm B.H."/>
            <person name="Cannon C."/>
            <person name="Castanera R."/>
            <person name="Culley D.E."/>
            <person name="Daum C."/>
            <person name="Ezra D."/>
            <person name="Gonzalez J.B."/>
            <person name="Henrissat B."/>
            <person name="Kuo A."/>
            <person name="Liang C."/>
            <person name="Lipzen A."/>
            <person name="Lutzoni F."/>
            <person name="Magnuson J."/>
            <person name="Mondo S."/>
            <person name="Nolan M."/>
            <person name="Ohm R."/>
            <person name="Pangilinan J."/>
            <person name="Park H.-J."/>
            <person name="Ramirez L."/>
            <person name="Alfaro M."/>
            <person name="Sun H."/>
            <person name="Tritt A."/>
            <person name="Yoshinaga Y."/>
            <person name="Zwiers L.-H."/>
            <person name="Turgeon B.G."/>
            <person name="Goodwin S.B."/>
            <person name="Spatafora J.W."/>
            <person name="Crous P.W."/>
            <person name="Grigoriev I.V."/>
        </authorList>
    </citation>
    <scope>NUCLEOTIDE SEQUENCE</scope>
    <source>
        <strain evidence="2">CBS 394.84</strain>
    </source>
</reference>
<keyword evidence="3" id="KW-1185">Reference proteome</keyword>
<dbReference type="Proteomes" id="UP000800039">
    <property type="component" value="Unassembled WGS sequence"/>
</dbReference>
<feature type="compositionally biased region" description="Pro residues" evidence="1">
    <location>
        <begin position="487"/>
        <end position="498"/>
    </location>
</feature>
<dbReference type="AlphaFoldDB" id="A0A9P4GNB3"/>
<feature type="region of interest" description="Disordered" evidence="1">
    <location>
        <begin position="403"/>
        <end position="450"/>
    </location>
</feature>
<dbReference type="EMBL" id="ML976615">
    <property type="protein sequence ID" value="KAF1848155.1"/>
    <property type="molecule type" value="Genomic_DNA"/>
</dbReference>
<gene>
    <name evidence="2" type="ORF">K460DRAFT_403452</name>
</gene>
<dbReference type="RefSeq" id="XP_040790718.1">
    <property type="nucleotide sequence ID" value="XM_040936629.1"/>
</dbReference>
<name>A0A9P4GNB3_9PLEO</name>
<feature type="region of interest" description="Disordered" evidence="1">
    <location>
        <begin position="481"/>
        <end position="501"/>
    </location>
</feature>
<evidence type="ECO:0000313" key="2">
    <source>
        <dbReference type="EMBL" id="KAF1848155.1"/>
    </source>
</evidence>